<dbReference type="GO" id="GO:0019731">
    <property type="term" value="P:antibacterial humoral response"/>
    <property type="evidence" value="ECO:0007669"/>
    <property type="project" value="TreeGrafter"/>
</dbReference>
<feature type="domain" description="WAP" evidence="2">
    <location>
        <begin position="336"/>
        <end position="383"/>
    </location>
</feature>
<evidence type="ECO:0000259" key="2">
    <source>
        <dbReference type="PROSITE" id="PS51390"/>
    </source>
</evidence>
<feature type="region of interest" description="Disordered" evidence="1">
    <location>
        <begin position="1"/>
        <end position="23"/>
    </location>
</feature>
<gene>
    <name evidence="3" type="ORF">XELAEV_18004589mg</name>
</gene>
<dbReference type="PANTHER" id="PTHR19441:SF95">
    <property type="entry name" value="PERLWAPIN ISOFORM X1"/>
    <property type="match status" value="1"/>
</dbReference>
<dbReference type="CDD" id="cd00199">
    <property type="entry name" value="WAP"/>
    <property type="match status" value="1"/>
</dbReference>
<dbReference type="EMBL" id="KV467257">
    <property type="protein sequence ID" value="OCT56670.1"/>
    <property type="molecule type" value="Genomic_DNA"/>
</dbReference>
<dbReference type="GO" id="GO:0004867">
    <property type="term" value="F:serine-type endopeptidase inhibitor activity"/>
    <property type="evidence" value="ECO:0007669"/>
    <property type="project" value="TreeGrafter"/>
</dbReference>
<dbReference type="PROSITE" id="PS51390">
    <property type="entry name" value="WAP"/>
    <property type="match status" value="3"/>
</dbReference>
<feature type="domain" description="WAP" evidence="2">
    <location>
        <begin position="237"/>
        <end position="286"/>
    </location>
</feature>
<protein>
    <recommendedName>
        <fullName evidence="2">WAP domain-containing protein</fullName>
    </recommendedName>
</protein>
<dbReference type="Proteomes" id="UP000694892">
    <property type="component" value="Unassembled WGS sequence"/>
</dbReference>
<dbReference type="GO" id="GO:0005615">
    <property type="term" value="C:extracellular space"/>
    <property type="evidence" value="ECO:0007669"/>
    <property type="project" value="TreeGrafter"/>
</dbReference>
<organism evidence="3">
    <name type="scientific">Xenopus laevis</name>
    <name type="common">African clawed frog</name>
    <dbReference type="NCBI Taxonomy" id="8355"/>
    <lineage>
        <taxon>Eukaryota</taxon>
        <taxon>Metazoa</taxon>
        <taxon>Chordata</taxon>
        <taxon>Craniata</taxon>
        <taxon>Vertebrata</taxon>
        <taxon>Euteleostomi</taxon>
        <taxon>Amphibia</taxon>
        <taxon>Batrachia</taxon>
        <taxon>Anura</taxon>
        <taxon>Pipoidea</taxon>
        <taxon>Pipidae</taxon>
        <taxon>Xenopodinae</taxon>
        <taxon>Xenopus</taxon>
        <taxon>Xenopus</taxon>
    </lineage>
</organism>
<dbReference type="Gene3D" id="4.10.75.10">
    <property type="entry name" value="Elafin-like"/>
    <property type="match status" value="5"/>
</dbReference>
<evidence type="ECO:0000256" key="1">
    <source>
        <dbReference type="SAM" id="MobiDB-lite"/>
    </source>
</evidence>
<name>A0A974BR36_XENLA</name>
<dbReference type="GO" id="GO:0045087">
    <property type="term" value="P:innate immune response"/>
    <property type="evidence" value="ECO:0007669"/>
    <property type="project" value="TreeGrafter"/>
</dbReference>
<dbReference type="InterPro" id="IPR008197">
    <property type="entry name" value="WAP_dom"/>
</dbReference>
<dbReference type="SUPFAM" id="SSF57256">
    <property type="entry name" value="Elafin-like"/>
    <property type="match status" value="4"/>
</dbReference>
<dbReference type="SMART" id="SM00217">
    <property type="entry name" value="WAP"/>
    <property type="match status" value="4"/>
</dbReference>
<dbReference type="InterPro" id="IPR036645">
    <property type="entry name" value="Elafin-like_sf"/>
</dbReference>
<accession>A0A974BR36</accession>
<dbReference type="PANTHER" id="PTHR19441">
    <property type="entry name" value="WHEY ACDIC PROTEIN WAP"/>
    <property type="match status" value="1"/>
</dbReference>
<proteinExistence type="predicted"/>
<sequence length="485" mass="54052">MGRMGAGRFMSRPVTQEAGERRVHTFEADGGRKTLTRQGKGRFQGRLMGRSCLRKVNQLAGMFVNGRALPNVVRLSPHIPKKLSHTHGRAILQVGDLSECLYYLEFLKLQVQRDALAMAAKCCQEIQASEFHLFAEALPIFAQRLSQSDTESTESQLLYFMHLTNNFKFNQVLLEKVLCPELWSGTDLGLITHSLTNMNPTAAAVLLLGFTIFSLGSWAQDDPPDDDDDGNEFVHRPRVKPGECPADVDSPICKVKLFPKCRWDFRCPDKAKCCFSGCRKRCRLPLEDKNNMCPYFDASKCLLKSSTLDECSSDQQCQGSERCCCFNCRRECTRTITVKTGQCPAVTTKCPAETPQPECKTDDNCKGSAKCCEFCGRKCLEPEKERPGFCPLSTENLSCVISPGKPQCRRDDNCPKNWKCCLSDNRMQCARPFKEKPGQCPVSDTKCVSAAPKFPCNSDRDCHGGKKCCKLACGMVCSDPASNLL</sequence>
<feature type="domain" description="WAP" evidence="2">
    <location>
        <begin position="433"/>
        <end position="481"/>
    </location>
</feature>
<evidence type="ECO:0000313" key="3">
    <source>
        <dbReference type="EMBL" id="OCT56670.1"/>
    </source>
</evidence>
<dbReference type="Pfam" id="PF00095">
    <property type="entry name" value="WAP"/>
    <property type="match status" value="5"/>
</dbReference>
<dbReference type="AlphaFoldDB" id="A0A974BR36"/>
<dbReference type="InterPro" id="IPR050514">
    <property type="entry name" value="WAP_four-disulfide_core"/>
</dbReference>
<dbReference type="PRINTS" id="PR00003">
    <property type="entry name" value="4DISULPHCORE"/>
</dbReference>
<reference evidence="3" key="1">
    <citation type="submission" date="2016-05" db="EMBL/GenBank/DDBJ databases">
        <title>WGS assembly of Xenopus laevis.</title>
        <authorList>
            <person name="Session A."/>
            <person name="Uno Y."/>
            <person name="Kwon T."/>
            <person name="Chapman J."/>
            <person name="Toyoda A."/>
            <person name="Takahashi S."/>
            <person name="Fukui A."/>
            <person name="Hikosaka A."/>
            <person name="Putnam N."/>
            <person name="Stites J."/>
            <person name="Van Heeringen S."/>
            <person name="Quigley I."/>
            <person name="Heinz S."/>
            <person name="Hellsten U."/>
            <person name="Lyons J."/>
            <person name="Suzuki A."/>
            <person name="Kondo M."/>
            <person name="Ogino H."/>
            <person name="Ochi H."/>
            <person name="Bogdanovic O."/>
            <person name="Lister R."/>
            <person name="Georgiou G."/>
            <person name="Paranjpe S."/>
            <person name="Van Kruijsbergen I."/>
            <person name="Mozaffari S."/>
            <person name="Shu S."/>
            <person name="Schmutz J."/>
            <person name="Jenkins J."/>
            <person name="Grimwood J."/>
            <person name="Carlson J."/>
            <person name="Mitros T."/>
            <person name="Simakov O."/>
            <person name="Heald R."/>
            <person name="Miller K."/>
            <person name="Haudenschild C."/>
            <person name="Kuroki Y."/>
            <person name="Tanaka T."/>
            <person name="Michiue T."/>
            <person name="Watanabe M."/>
            <person name="Kinoshita T."/>
            <person name="Ohta Y."/>
            <person name="Mawaribuchi S."/>
            <person name="Suzuki Y."/>
            <person name="Haramoto Y."/>
            <person name="Yamamoto T."/>
            <person name="Takagi C."/>
            <person name="Kitzman J."/>
            <person name="Shendure J."/>
            <person name="Nakayama T."/>
            <person name="Izutsu Y."/>
            <person name="Robert J."/>
            <person name="Dichmann D."/>
            <person name="Flajnik M."/>
            <person name="Houston D."/>
            <person name="Marcotte E."/>
            <person name="Wallingford J."/>
            <person name="Ito Y."/>
            <person name="Asashima M."/>
            <person name="Ueno N."/>
            <person name="Matsuda Y."/>
            <person name="Jan Veenstra G."/>
            <person name="Fujiyama A."/>
            <person name="Harland R."/>
            <person name="Taira M."/>
            <person name="Rokhsar D.S."/>
        </authorList>
    </citation>
    <scope>NUCLEOTIDE SEQUENCE</scope>
    <source>
        <strain evidence="3">J</strain>
        <tissue evidence="3">Blood</tissue>
    </source>
</reference>